<protein>
    <submittedName>
        <fullName evidence="1">Uncharacterized protein</fullName>
    </submittedName>
</protein>
<evidence type="ECO:0000313" key="1">
    <source>
        <dbReference type="EMBL" id="CAE0148316.1"/>
    </source>
</evidence>
<sequence>MLWVRGLPGIPTSMGCVPGPGRLFAAISSFRGLTTLATIPATLATIPATPGPTIAIIDTNSIETATVGTFSFATIVSVARPVPTATTAIPVTNTGASDTSSTSES</sequence>
<proteinExistence type="predicted"/>
<name>A0A7S3BXN3_9EUKA</name>
<organism evidence="1">
    <name type="scientific">Haptolina ericina</name>
    <dbReference type="NCBI Taxonomy" id="156174"/>
    <lineage>
        <taxon>Eukaryota</taxon>
        <taxon>Haptista</taxon>
        <taxon>Haptophyta</taxon>
        <taxon>Prymnesiophyceae</taxon>
        <taxon>Prymnesiales</taxon>
        <taxon>Prymnesiaceae</taxon>
        <taxon>Haptolina</taxon>
    </lineage>
</organism>
<accession>A0A7S3BXN3</accession>
<gene>
    <name evidence="1" type="ORF">HERI1096_LOCUS37303</name>
</gene>
<dbReference type="EMBL" id="HBHX01067528">
    <property type="protein sequence ID" value="CAE0148316.1"/>
    <property type="molecule type" value="Transcribed_RNA"/>
</dbReference>
<dbReference type="AlphaFoldDB" id="A0A7S3BXN3"/>
<reference evidence="1" key="1">
    <citation type="submission" date="2021-01" db="EMBL/GenBank/DDBJ databases">
        <authorList>
            <person name="Corre E."/>
            <person name="Pelletier E."/>
            <person name="Niang G."/>
            <person name="Scheremetjew M."/>
            <person name="Finn R."/>
            <person name="Kale V."/>
            <person name="Holt S."/>
            <person name="Cochrane G."/>
            <person name="Meng A."/>
            <person name="Brown T."/>
            <person name="Cohen L."/>
        </authorList>
    </citation>
    <scope>NUCLEOTIDE SEQUENCE</scope>
    <source>
        <strain evidence="1">CCMP281</strain>
    </source>
</reference>
<dbReference type="PROSITE" id="PS51257">
    <property type="entry name" value="PROKAR_LIPOPROTEIN"/>
    <property type="match status" value="1"/>
</dbReference>